<evidence type="ECO:0000313" key="2">
    <source>
        <dbReference type="Proteomes" id="UP000002549"/>
    </source>
</evidence>
<dbReference type="EMBL" id="AY357582">
    <property type="protein sequence ID" value="AAQ63336.2"/>
    <property type="molecule type" value="Genomic_DNA"/>
</dbReference>
<name>Q6UYK5_9CAUD</name>
<sequence length="160" mass="18160">MSGRMWFYHENSDSHVYLTWEEAAALPEALYEVDELLVPAAVQESEMAYLGLNQLPFFLYTDDMPPDPVYDACRLLGIGSWATSEFRGNMDFATALERKHPMKEWREAIKKAMEIEKRQQSARTIAAKARIALGSDDPYALRVMQLMIDLGKQLDPAAGL</sequence>
<dbReference type="RefSeq" id="NP_918969.2">
    <property type="nucleotide sequence ID" value="NC_005091.2"/>
</dbReference>
<protein>
    <submittedName>
        <fullName evidence="1">Uncharacterized protein</fullName>
    </submittedName>
</protein>
<dbReference type="GeneID" id="2559596"/>
<keyword evidence="2" id="KW-1185">Reference proteome</keyword>
<accession>Q6UYK5</accession>
<dbReference type="KEGG" id="vg:2559596"/>
<dbReference type="Proteomes" id="UP000002549">
    <property type="component" value="Segment"/>
</dbReference>
<organism evidence="1 2">
    <name type="scientific">Burkholderia phage BcepNazgul</name>
    <dbReference type="NCBI Taxonomy" id="242861"/>
    <lineage>
        <taxon>Viruses</taxon>
        <taxon>Duplodnaviria</taxon>
        <taxon>Heunggongvirae</taxon>
        <taxon>Uroviricota</taxon>
        <taxon>Caudoviricetes</taxon>
        <taxon>Casjensviridae</taxon>
        <taxon>Nazgulvirus</taxon>
        <taxon>Nazgulvirus bcepnazgul</taxon>
        <taxon>Burkholderia virus BcepNazgul</taxon>
    </lineage>
</organism>
<proteinExistence type="predicted"/>
<reference evidence="1" key="1">
    <citation type="submission" date="2006-02" db="EMBL/GenBank/DDBJ databases">
        <title>Complete nucleotide sequence of BcepNazgul, a novel soil phage of Burkholderia cepacia genomovar VII.</title>
        <authorList>
            <person name="Summer E.J."/>
            <person name="Peek M.L."/>
            <person name="Haliburton J.R."/>
            <person name="Hall E."/>
            <person name="Heusinkveld K."/>
            <person name="Simser J."/>
            <person name="No E.G."/>
            <person name="Gonzalez C.F."/>
            <person name="Young R.F."/>
        </authorList>
    </citation>
    <scope>NUCLEOTIDE SEQUENCE [LARGE SCALE GENOMIC DNA]</scope>
</reference>
<gene>
    <name evidence="1" type="ORF">Nazgul35</name>
</gene>
<evidence type="ECO:0000313" key="1">
    <source>
        <dbReference type="EMBL" id="AAQ63336.2"/>
    </source>
</evidence>